<dbReference type="GeneID" id="71060182"/>
<dbReference type="EMBL" id="CP090643">
    <property type="protein sequence ID" value="WFN23333.1"/>
    <property type="molecule type" value="Genomic_DNA"/>
</dbReference>
<reference evidence="1" key="2">
    <citation type="journal article" date="2017" name="Genome Announc.">
        <title>High-Quality Draft Genome Sequence of Burkholderia contaminans CH-1, a Gram-Negative Bacterium That Metabolizes 2-Azahypoxanthine, a Plant Growth-Regulating Compound.</title>
        <authorList>
            <person name="Choi J.-H."/>
            <person name="Sugiura H."/>
            <person name="Moriuchi R."/>
            <person name="Kawagishi H."/>
            <person name="Dohra H."/>
        </authorList>
    </citation>
    <scope>NUCLEOTIDE SEQUENCE</scope>
    <source>
        <strain evidence="1">CH-1</strain>
        <plasmid evidence="1">pBC453</plasmid>
    </source>
</reference>
<reference evidence="2 3" key="3">
    <citation type="submission" date="2021-12" db="EMBL/GenBank/DDBJ databases">
        <title>Genomic and phenotypic characterization of three Burkholderia contaminans isolates recovered from different sources.</title>
        <authorList>
            <person name="Lopez De Volder A."/>
            <person name="Fan Y."/>
            <person name="Nunvar J."/>
            <person name="Herrera T."/>
            <person name="Timp W."/>
            <person name="Degrossi J."/>
        </authorList>
    </citation>
    <scope>NUCLEOTIDE SEQUENCE [LARGE SCALE GENOMIC DNA]</scope>
    <source>
        <strain evidence="2 3">LMG 23361</strain>
        <plasmid evidence="2 3">unnamed1</plasmid>
    </source>
</reference>
<dbReference type="RefSeq" id="WP_135370885.1">
    <property type="nucleotide sequence ID" value="NZ_AP018360.1"/>
</dbReference>
<sequence>MTNETKQGAAQPTVDTCSSSAPFKFQAHGADTGHSIVIGPTNRGMSVYDAFRLSDAERASILSTGWTTSESSHEGA</sequence>
<protein>
    <submittedName>
        <fullName evidence="1">Uncharacterized protein</fullName>
    </submittedName>
</protein>
<accession>A0A286P6N4</accession>
<evidence type="ECO:0000313" key="1">
    <source>
        <dbReference type="EMBL" id="BBA45498.1"/>
    </source>
</evidence>
<dbReference type="EMBL" id="AP018360">
    <property type="protein sequence ID" value="BBA45498.1"/>
    <property type="molecule type" value="Genomic_DNA"/>
</dbReference>
<name>A0A286P6N4_9BURK</name>
<geneLocation type="plasmid" evidence="1">
    <name>pBC453</name>
</geneLocation>
<organism evidence="1">
    <name type="scientific">Burkholderia contaminans</name>
    <dbReference type="NCBI Taxonomy" id="488447"/>
    <lineage>
        <taxon>Bacteria</taxon>
        <taxon>Pseudomonadati</taxon>
        <taxon>Pseudomonadota</taxon>
        <taxon>Betaproteobacteria</taxon>
        <taxon>Burkholderiales</taxon>
        <taxon>Burkholderiaceae</taxon>
        <taxon>Burkholderia</taxon>
        <taxon>Burkholderia cepacia complex</taxon>
    </lineage>
</organism>
<proteinExistence type="predicted"/>
<evidence type="ECO:0000313" key="3">
    <source>
        <dbReference type="Proteomes" id="UP001220209"/>
    </source>
</evidence>
<gene>
    <name evidence="1" type="ORF">BCCH1_80090</name>
    <name evidence="2" type="ORF">LXE91_40065</name>
</gene>
<reference evidence="1" key="1">
    <citation type="journal article" date="2016" name="Biosci. Biotechnol. Biochem.">
        <title>Bioconversion of AHX to AOH by resting cells of Burkholderia contaminans CH-1.</title>
        <authorList>
            <person name="Choi J.H."/>
            <person name="Kikuchi A."/>
            <person name="Pumkaeo P."/>
            <person name="Hirai H."/>
            <person name="Tokuyama S."/>
            <person name="Kawagishi H."/>
        </authorList>
    </citation>
    <scope>NUCLEOTIDE SEQUENCE</scope>
    <source>
        <strain evidence="1">CH-1</strain>
        <plasmid evidence="1">pBC453</plasmid>
    </source>
</reference>
<dbReference type="OrthoDB" id="9816422at2"/>
<evidence type="ECO:0000313" key="2">
    <source>
        <dbReference type="EMBL" id="WFN23333.1"/>
    </source>
</evidence>
<geneLocation type="plasmid" evidence="2 3">
    <name>unnamed1</name>
</geneLocation>
<keyword evidence="1" id="KW-0614">Plasmid</keyword>
<dbReference type="Proteomes" id="UP001220209">
    <property type="component" value="Plasmid unnamed1"/>
</dbReference>
<dbReference type="AlphaFoldDB" id="A0A286P6N4"/>